<proteinExistence type="predicted"/>
<dbReference type="PROSITE" id="PS50213">
    <property type="entry name" value="FAS1"/>
    <property type="match status" value="1"/>
</dbReference>
<dbReference type="Gene3D" id="2.30.180.10">
    <property type="entry name" value="FAS1 domain"/>
    <property type="match status" value="1"/>
</dbReference>
<dbReference type="AlphaFoldDB" id="A0A433B9M3"/>
<sequence>MNLWGHVLDILTIERSNVPSLIEMANFNNFIFFVLVVLGTLVYAPLVPRTEASGNDTNQTVYDLLSSKIFYSTFFTLVKRSVVLSTVLSNATNVTVFAPVNQAFYTLPIWVLHTFQNPVFTPFLDAIVQYHVHTGSNVYTSELKSDQPISLTTLWPGVYLKVQTQTSDDNVIDNTTGSAANFTNATVNDAHIIANDLNGSNGIIQGIDRILTPLYYLNGSINAATMPNPTQGMIYLFSKLMQAVFVVNKSDFSANARPAEAVRFPIQE</sequence>
<protein>
    <submittedName>
        <fullName evidence="1">FAS1 domain-containing protein</fullName>
    </submittedName>
</protein>
<evidence type="ECO:0000313" key="1">
    <source>
        <dbReference type="EMBL" id="RUP15702.1"/>
    </source>
</evidence>
<reference evidence="1 2" key="1">
    <citation type="journal article" date="2018" name="New Phytol.">
        <title>Phylogenomics of Endogonaceae and evolution of mycorrhizas within Mucoromycota.</title>
        <authorList>
            <person name="Chang Y."/>
            <person name="Desiro A."/>
            <person name="Na H."/>
            <person name="Sandor L."/>
            <person name="Lipzen A."/>
            <person name="Clum A."/>
            <person name="Barry K."/>
            <person name="Grigoriev I.V."/>
            <person name="Martin F.M."/>
            <person name="Stajich J.E."/>
            <person name="Smith M.E."/>
            <person name="Bonito G."/>
            <person name="Spatafora J.W."/>
        </authorList>
    </citation>
    <scope>NUCLEOTIDE SEQUENCE [LARGE SCALE GENOMIC DNA]</scope>
    <source>
        <strain evidence="1 2">GMNB39</strain>
    </source>
</reference>
<dbReference type="EMBL" id="RBNI01015366">
    <property type="protein sequence ID" value="RUP15702.1"/>
    <property type="molecule type" value="Genomic_DNA"/>
</dbReference>
<dbReference type="InterPro" id="IPR036378">
    <property type="entry name" value="FAS1_dom_sf"/>
</dbReference>
<dbReference type="InterPro" id="IPR000782">
    <property type="entry name" value="FAS1_domain"/>
</dbReference>
<dbReference type="PANTHER" id="PTHR10900">
    <property type="entry name" value="PERIOSTIN-RELATED"/>
    <property type="match status" value="1"/>
</dbReference>
<dbReference type="OrthoDB" id="286301at2759"/>
<keyword evidence="2" id="KW-1185">Reference proteome</keyword>
<dbReference type="SMART" id="SM00554">
    <property type="entry name" value="FAS1"/>
    <property type="match status" value="1"/>
</dbReference>
<comment type="caution">
    <text evidence="1">The sequence shown here is derived from an EMBL/GenBank/DDBJ whole genome shotgun (WGS) entry which is preliminary data.</text>
</comment>
<dbReference type="InterPro" id="IPR050904">
    <property type="entry name" value="Adhesion/Biosynth-related"/>
</dbReference>
<evidence type="ECO:0000313" key="2">
    <source>
        <dbReference type="Proteomes" id="UP000268093"/>
    </source>
</evidence>
<organism evidence="1 2">
    <name type="scientific">Jimgerdemannia flammicorona</name>
    <dbReference type="NCBI Taxonomy" id="994334"/>
    <lineage>
        <taxon>Eukaryota</taxon>
        <taxon>Fungi</taxon>
        <taxon>Fungi incertae sedis</taxon>
        <taxon>Mucoromycota</taxon>
        <taxon>Mucoromycotina</taxon>
        <taxon>Endogonomycetes</taxon>
        <taxon>Endogonales</taxon>
        <taxon>Endogonaceae</taxon>
        <taxon>Jimgerdemannia</taxon>
    </lineage>
</organism>
<dbReference type="PANTHER" id="PTHR10900:SF77">
    <property type="entry name" value="FI19380P1"/>
    <property type="match status" value="1"/>
</dbReference>
<gene>
    <name evidence="1" type="ORF">BC936DRAFT_139581</name>
</gene>
<dbReference type="Proteomes" id="UP000268093">
    <property type="component" value="Unassembled WGS sequence"/>
</dbReference>
<name>A0A433B9M3_9FUNG</name>
<dbReference type="Pfam" id="PF02469">
    <property type="entry name" value="Fasciclin"/>
    <property type="match status" value="1"/>
</dbReference>
<accession>A0A433B9M3</accession>
<dbReference type="GO" id="GO:0005615">
    <property type="term" value="C:extracellular space"/>
    <property type="evidence" value="ECO:0007669"/>
    <property type="project" value="TreeGrafter"/>
</dbReference>
<dbReference type="SUPFAM" id="SSF82153">
    <property type="entry name" value="FAS1 domain"/>
    <property type="match status" value="1"/>
</dbReference>